<sequence length="170" mass="18958">MKIITVQNKKDEKFLRSKTAPFIFSNFSSKELAAILKNMRKLMKDHNGAGLAANQVGINASFFIAELFTKNNSAPKFFAVFNPQIEKSSEEKKLDIEGCLSIPETSGIVERRKKIIVSGFDKNGKKIKIKASNILARIFQHEIDHLNGVLFTDKAKNIRHADPSSLPPSA</sequence>
<dbReference type="PANTHER" id="PTHR10458:SF22">
    <property type="entry name" value="PEPTIDE DEFORMYLASE"/>
    <property type="match status" value="1"/>
</dbReference>
<keyword evidence="2" id="KW-0648">Protein biosynthesis</keyword>
<keyword evidence="2" id="KW-0378">Hydrolase</keyword>
<feature type="binding site" evidence="2">
    <location>
        <position position="99"/>
    </location>
    <ligand>
        <name>Fe cation</name>
        <dbReference type="ChEBI" id="CHEBI:24875"/>
    </ligand>
</feature>
<dbReference type="Proteomes" id="UP000177587">
    <property type="component" value="Unassembled WGS sequence"/>
</dbReference>
<evidence type="ECO:0000256" key="1">
    <source>
        <dbReference type="ARBA" id="ARBA00010759"/>
    </source>
</evidence>
<organism evidence="3 4">
    <name type="scientific">Candidatus Liptonbacteria bacterium RIFOXYD1_FULL_36_11</name>
    <dbReference type="NCBI Taxonomy" id="1798656"/>
    <lineage>
        <taxon>Bacteria</taxon>
        <taxon>Candidatus Liptoniibacteriota</taxon>
    </lineage>
</organism>
<evidence type="ECO:0000256" key="2">
    <source>
        <dbReference type="HAMAP-Rule" id="MF_00163"/>
    </source>
</evidence>
<comment type="function">
    <text evidence="2">Removes the formyl group from the N-terminal Met of newly synthesized proteins. Requires at least a dipeptide for an efficient rate of reaction. N-terminal L-methionine is a prerequisite for activity but the enzyme has broad specificity at other positions.</text>
</comment>
<gene>
    <name evidence="2" type="primary">def</name>
    <name evidence="3" type="ORF">A2604_02280</name>
</gene>
<comment type="similarity">
    <text evidence="1 2">Belongs to the polypeptide deformylase family.</text>
</comment>
<proteinExistence type="inferred from homology"/>
<dbReference type="HAMAP" id="MF_00163">
    <property type="entry name" value="Pep_deformylase"/>
    <property type="match status" value="1"/>
</dbReference>
<dbReference type="EMBL" id="MHLG01000008">
    <property type="protein sequence ID" value="OGZ04175.1"/>
    <property type="molecule type" value="Genomic_DNA"/>
</dbReference>
<comment type="caution">
    <text evidence="3">The sequence shown here is derived from an EMBL/GenBank/DDBJ whole genome shotgun (WGS) entry which is preliminary data.</text>
</comment>
<dbReference type="SUPFAM" id="SSF56420">
    <property type="entry name" value="Peptide deformylase"/>
    <property type="match status" value="1"/>
</dbReference>
<feature type="binding site" evidence="2">
    <location>
        <position position="141"/>
    </location>
    <ligand>
        <name>Fe cation</name>
        <dbReference type="ChEBI" id="CHEBI:24875"/>
    </ligand>
</feature>
<accession>A0A1G2CS13</accession>
<keyword evidence="2" id="KW-0479">Metal-binding</keyword>
<dbReference type="GO" id="GO:0046872">
    <property type="term" value="F:metal ion binding"/>
    <property type="evidence" value="ECO:0007669"/>
    <property type="project" value="UniProtKB-KW"/>
</dbReference>
<evidence type="ECO:0000313" key="4">
    <source>
        <dbReference type="Proteomes" id="UP000177587"/>
    </source>
</evidence>
<dbReference type="InterPro" id="IPR036821">
    <property type="entry name" value="Peptide_deformylase_sf"/>
</dbReference>
<dbReference type="PIRSF" id="PIRSF004749">
    <property type="entry name" value="Pep_def"/>
    <property type="match status" value="1"/>
</dbReference>
<dbReference type="NCBIfam" id="NF001159">
    <property type="entry name" value="PRK00150.1-3"/>
    <property type="match status" value="1"/>
</dbReference>
<name>A0A1G2CS13_9BACT</name>
<dbReference type="CDD" id="cd00487">
    <property type="entry name" value="Pep_deformylase"/>
    <property type="match status" value="1"/>
</dbReference>
<protein>
    <recommendedName>
        <fullName evidence="2">Peptide deformylase</fullName>
        <shortName evidence="2">PDF</shortName>
        <ecNumber evidence="2">3.5.1.88</ecNumber>
    </recommendedName>
    <alternativeName>
        <fullName evidence="2">Polypeptide deformylase</fullName>
    </alternativeName>
</protein>
<dbReference type="Pfam" id="PF01327">
    <property type="entry name" value="Pep_deformylase"/>
    <property type="match status" value="1"/>
</dbReference>
<evidence type="ECO:0000313" key="3">
    <source>
        <dbReference type="EMBL" id="OGZ04175.1"/>
    </source>
</evidence>
<dbReference type="GO" id="GO:0006412">
    <property type="term" value="P:translation"/>
    <property type="evidence" value="ECO:0007669"/>
    <property type="project" value="UniProtKB-UniRule"/>
</dbReference>
<feature type="active site" evidence="2">
    <location>
        <position position="142"/>
    </location>
</feature>
<dbReference type="GO" id="GO:0042586">
    <property type="term" value="F:peptide deformylase activity"/>
    <property type="evidence" value="ECO:0007669"/>
    <property type="project" value="UniProtKB-UniRule"/>
</dbReference>
<dbReference type="EC" id="3.5.1.88" evidence="2"/>
<comment type="cofactor">
    <cofactor evidence="2">
        <name>Fe(2+)</name>
        <dbReference type="ChEBI" id="CHEBI:29033"/>
    </cofactor>
    <text evidence="2">Binds 1 Fe(2+) ion.</text>
</comment>
<keyword evidence="2" id="KW-0408">Iron</keyword>
<dbReference type="AlphaFoldDB" id="A0A1G2CS13"/>
<comment type="catalytic activity">
    <reaction evidence="2">
        <text>N-terminal N-formyl-L-methionyl-[peptide] + H2O = N-terminal L-methionyl-[peptide] + formate</text>
        <dbReference type="Rhea" id="RHEA:24420"/>
        <dbReference type="Rhea" id="RHEA-COMP:10639"/>
        <dbReference type="Rhea" id="RHEA-COMP:10640"/>
        <dbReference type="ChEBI" id="CHEBI:15377"/>
        <dbReference type="ChEBI" id="CHEBI:15740"/>
        <dbReference type="ChEBI" id="CHEBI:49298"/>
        <dbReference type="ChEBI" id="CHEBI:64731"/>
        <dbReference type="EC" id="3.5.1.88"/>
    </reaction>
</comment>
<dbReference type="STRING" id="1798656.A2604_02280"/>
<dbReference type="PRINTS" id="PR01576">
    <property type="entry name" value="PDEFORMYLASE"/>
</dbReference>
<dbReference type="NCBIfam" id="TIGR00079">
    <property type="entry name" value="pept_deformyl"/>
    <property type="match status" value="1"/>
</dbReference>
<feature type="binding site" evidence="2">
    <location>
        <position position="145"/>
    </location>
    <ligand>
        <name>Fe cation</name>
        <dbReference type="ChEBI" id="CHEBI:24875"/>
    </ligand>
</feature>
<dbReference type="PANTHER" id="PTHR10458">
    <property type="entry name" value="PEPTIDE DEFORMYLASE"/>
    <property type="match status" value="1"/>
</dbReference>
<dbReference type="InterPro" id="IPR023635">
    <property type="entry name" value="Peptide_deformylase"/>
</dbReference>
<dbReference type="Gene3D" id="3.90.45.10">
    <property type="entry name" value="Peptide deformylase"/>
    <property type="match status" value="1"/>
</dbReference>
<reference evidence="3 4" key="1">
    <citation type="journal article" date="2016" name="Nat. Commun.">
        <title>Thousands of microbial genomes shed light on interconnected biogeochemical processes in an aquifer system.</title>
        <authorList>
            <person name="Anantharaman K."/>
            <person name="Brown C.T."/>
            <person name="Hug L.A."/>
            <person name="Sharon I."/>
            <person name="Castelle C.J."/>
            <person name="Probst A.J."/>
            <person name="Thomas B.C."/>
            <person name="Singh A."/>
            <person name="Wilkins M.J."/>
            <person name="Karaoz U."/>
            <person name="Brodie E.L."/>
            <person name="Williams K.H."/>
            <person name="Hubbard S.S."/>
            <person name="Banfield J.F."/>
        </authorList>
    </citation>
    <scope>NUCLEOTIDE SEQUENCE [LARGE SCALE GENOMIC DNA]</scope>
</reference>